<dbReference type="Pfam" id="PF00271">
    <property type="entry name" value="Helicase_C"/>
    <property type="match status" value="1"/>
</dbReference>
<dbReference type="InterPro" id="IPR038718">
    <property type="entry name" value="SNF2-like_sf"/>
</dbReference>
<dbReference type="Pfam" id="PF00176">
    <property type="entry name" value="SNF2-rel_dom"/>
    <property type="match status" value="1"/>
</dbReference>
<evidence type="ECO:0000313" key="7">
    <source>
        <dbReference type="EMBL" id="QXQ15920.1"/>
    </source>
</evidence>
<evidence type="ECO:0000256" key="2">
    <source>
        <dbReference type="ARBA" id="ARBA00022801"/>
    </source>
</evidence>
<protein>
    <submittedName>
        <fullName evidence="7">DEAD/DEAH box helicase</fullName>
    </submittedName>
</protein>
<dbReference type="InterPro" id="IPR057342">
    <property type="entry name" value="DEXDc_RapA"/>
</dbReference>
<dbReference type="SMART" id="SM00490">
    <property type="entry name" value="HELICc"/>
    <property type="match status" value="1"/>
</dbReference>
<keyword evidence="4" id="KW-0067">ATP-binding</keyword>
<reference evidence="7" key="1">
    <citation type="submission" date="2021-07" db="EMBL/GenBank/DDBJ databases">
        <title>Candidatus Kaistella beijingensis sp. nov. isolated from a municipal wastewater treatment plant is involved in sludge foaming.</title>
        <authorList>
            <person name="Song Y."/>
            <person name="Liu S.-J."/>
        </authorList>
    </citation>
    <scope>NUCLEOTIDE SEQUENCE</scope>
    <source>
        <strain evidence="7">DSM 43998</strain>
    </source>
</reference>
<keyword evidence="2" id="KW-0378">Hydrolase</keyword>
<evidence type="ECO:0000256" key="4">
    <source>
        <dbReference type="ARBA" id="ARBA00022840"/>
    </source>
</evidence>
<evidence type="ECO:0000256" key="3">
    <source>
        <dbReference type="ARBA" id="ARBA00022806"/>
    </source>
</evidence>
<dbReference type="PANTHER" id="PTHR45766">
    <property type="entry name" value="DNA ANNEALING HELICASE AND ENDONUCLEASE ZRANB3 FAMILY MEMBER"/>
    <property type="match status" value="1"/>
</dbReference>
<dbReference type="Gene3D" id="3.40.50.300">
    <property type="entry name" value="P-loop containing nucleotide triphosphate hydrolases"/>
    <property type="match status" value="1"/>
</dbReference>
<organism evidence="7 8">
    <name type="scientific">Skermania pinensis</name>
    <dbReference type="NCBI Taxonomy" id="39122"/>
    <lineage>
        <taxon>Bacteria</taxon>
        <taxon>Bacillati</taxon>
        <taxon>Actinomycetota</taxon>
        <taxon>Actinomycetes</taxon>
        <taxon>Mycobacteriales</taxon>
        <taxon>Gordoniaceae</taxon>
        <taxon>Skermania</taxon>
    </lineage>
</organism>
<evidence type="ECO:0000259" key="5">
    <source>
        <dbReference type="PROSITE" id="PS51192"/>
    </source>
</evidence>
<dbReference type="CDD" id="cd18793">
    <property type="entry name" value="SF2_C_SNF"/>
    <property type="match status" value="1"/>
</dbReference>
<dbReference type="InterPro" id="IPR000330">
    <property type="entry name" value="SNF2_N"/>
</dbReference>
<evidence type="ECO:0000256" key="1">
    <source>
        <dbReference type="ARBA" id="ARBA00022741"/>
    </source>
</evidence>
<keyword evidence="1" id="KW-0547">Nucleotide-binding</keyword>
<dbReference type="PROSITE" id="PS51192">
    <property type="entry name" value="HELICASE_ATP_BIND_1"/>
    <property type="match status" value="1"/>
</dbReference>
<keyword evidence="8" id="KW-1185">Reference proteome</keyword>
<evidence type="ECO:0000313" key="8">
    <source>
        <dbReference type="Proteomes" id="UP000887023"/>
    </source>
</evidence>
<dbReference type="CDD" id="cd18011">
    <property type="entry name" value="DEXDc_RapA"/>
    <property type="match status" value="1"/>
</dbReference>
<keyword evidence="3 7" id="KW-0347">Helicase</keyword>
<sequence length="914" mass="100699">MVRDEEWLVTAVEPATDGFFVRVVGLSELVRDTEAVFATAIDTVIESDPTGVRVVPDTSAGFRRSRLWLEALLRKTPVSIAEPALATARGALADPLDYQLAAVRQALAPDKLRPRILLADAVGLGKTLEIGMILAELVRRGRGDRILVVTPRHVLEQMQMELWTRFALPFVRLDSVGIQRIRQILPATHNPFTYYRRVIISIDTLKSERYLAHLRKQRWDAVVIDESHNVTNVASQNNRLARLLSARTDALILASATPHNGRAESFAELVRMLDPSAVRPDGELDLDQVRRLVIRRHRHHPEVAGVVGADWAERLPPHNVPVPASPAEDAIAAELEQVWLWPESGRSPYSGKNARSSSGGSPPLFPWVLAKAFLSSPAALAESVRARRSRLAADDPATARERAALDRLTELIEPARDSSAKYDALRYHLAEIGVARGSERRVVIFAERVATLTWLAEALRRDLRMTDKQVVVLHGGLADTEQQDVVESFKLESSPIRILVTGDVASEGVNLHTQCHHLVHYDIPWSLIRIEQRNGRIDRYGQRNRPQIATLLLTPATERFGGDVRVLTKLVEREHEAHTALGDSASLIGTYDVKAEEEAIRRVLAGERELDDVVRTVDEVAEGGGLDAFFAQLGLAAADQPTPTSDEPDAAPSRTTAVYDDEFGFLADAITEFEPTPQLAAPDGIEWQVHPGKSIAALTPRTDLQQRLKLLPQSYLRERRVTERYKLALTPVRGREELRQAREGDSRSVWPEAHFLAPLHPVLDWAADRALAELGRDQIFAVRGTVATTTVLVQVTHTNTGGQVLAASYYSVLFPDITEPAVAFAQPHTDAAAAVTALGLAEINAGPPLPVEDLQPLVGPAVRSADAAADQHDAAIRAETTRRIDPDDDVARAMNPDRRLTRPLLVVVPRESGE</sequence>
<evidence type="ECO:0000259" key="6">
    <source>
        <dbReference type="PROSITE" id="PS51194"/>
    </source>
</evidence>
<dbReference type="PANTHER" id="PTHR45766:SF6">
    <property type="entry name" value="SWI_SNF-RELATED MATRIX-ASSOCIATED ACTIN-DEPENDENT REGULATOR OF CHROMATIN SUBFAMILY A-LIKE PROTEIN 1"/>
    <property type="match status" value="1"/>
</dbReference>
<dbReference type="Gene3D" id="3.40.50.10810">
    <property type="entry name" value="Tandem AAA-ATPase domain"/>
    <property type="match status" value="1"/>
</dbReference>
<dbReference type="GO" id="GO:0004386">
    <property type="term" value="F:helicase activity"/>
    <property type="evidence" value="ECO:0007669"/>
    <property type="project" value="UniProtKB-KW"/>
</dbReference>
<feature type="domain" description="Helicase ATP-binding" evidence="5">
    <location>
        <begin position="107"/>
        <end position="276"/>
    </location>
</feature>
<dbReference type="Proteomes" id="UP000887023">
    <property type="component" value="Chromosome"/>
</dbReference>
<dbReference type="SMART" id="SM00487">
    <property type="entry name" value="DEXDc"/>
    <property type="match status" value="1"/>
</dbReference>
<dbReference type="InterPro" id="IPR027417">
    <property type="entry name" value="P-loop_NTPase"/>
</dbReference>
<dbReference type="EMBL" id="CP079105">
    <property type="protein sequence ID" value="QXQ15920.1"/>
    <property type="molecule type" value="Genomic_DNA"/>
</dbReference>
<dbReference type="InterPro" id="IPR049730">
    <property type="entry name" value="SNF2/RAD54-like_C"/>
</dbReference>
<proteinExistence type="predicted"/>
<accession>A0ABX8SH20</accession>
<name>A0ABX8SH20_9ACTN</name>
<feature type="domain" description="Helicase C-terminal" evidence="6">
    <location>
        <begin position="428"/>
        <end position="589"/>
    </location>
</feature>
<dbReference type="SUPFAM" id="SSF52540">
    <property type="entry name" value="P-loop containing nucleoside triphosphate hydrolases"/>
    <property type="match status" value="2"/>
</dbReference>
<dbReference type="InterPro" id="IPR014001">
    <property type="entry name" value="Helicase_ATP-bd"/>
</dbReference>
<dbReference type="InterPro" id="IPR001650">
    <property type="entry name" value="Helicase_C-like"/>
</dbReference>
<dbReference type="PROSITE" id="PS51194">
    <property type="entry name" value="HELICASE_CTER"/>
    <property type="match status" value="1"/>
</dbReference>
<gene>
    <name evidence="7" type="ORF">KV203_13840</name>
</gene>